<proteinExistence type="predicted"/>
<accession>A7B373</accession>
<sequence>MPKMQCVFGNIFLKFSDCTKSNTNENHSCFLLSFF</sequence>
<evidence type="ECO:0000313" key="2">
    <source>
        <dbReference type="Proteomes" id="UP000004410"/>
    </source>
</evidence>
<reference evidence="1 2" key="2">
    <citation type="submission" date="2007-06" db="EMBL/GenBank/DDBJ databases">
        <title>Draft genome sequence of Ruminococcus gnavus (ATCC 29149).</title>
        <authorList>
            <person name="Sudarsanam P."/>
            <person name="Ley R."/>
            <person name="Guruge J."/>
            <person name="Turnbaugh P.J."/>
            <person name="Mahowald M."/>
            <person name="Liep D."/>
            <person name="Gordon J."/>
        </authorList>
    </citation>
    <scope>NUCLEOTIDE SEQUENCE [LARGE SCALE GENOMIC DNA]</scope>
    <source>
        <strain evidence="1 2">ATCC 29149</strain>
    </source>
</reference>
<dbReference type="PaxDb" id="411470-RUMGNA_02001"/>
<organism evidence="1 2">
    <name type="scientific">Mediterraneibacter gnavus (strain ATCC 29149 / DSM 114966 / JCM 6515 / VPI C7-9)</name>
    <name type="common">Ruminococcus gnavus</name>
    <dbReference type="NCBI Taxonomy" id="411470"/>
    <lineage>
        <taxon>Bacteria</taxon>
        <taxon>Bacillati</taxon>
        <taxon>Bacillota</taxon>
        <taxon>Clostridia</taxon>
        <taxon>Lachnospirales</taxon>
        <taxon>Lachnospiraceae</taxon>
        <taxon>Mediterraneibacter</taxon>
    </lineage>
</organism>
<dbReference type="AlphaFoldDB" id="A7B373"/>
<dbReference type="Proteomes" id="UP000004410">
    <property type="component" value="Unassembled WGS sequence"/>
</dbReference>
<protein>
    <submittedName>
        <fullName evidence="1">Uncharacterized protein</fullName>
    </submittedName>
</protein>
<gene>
    <name evidence="1" type="ORF">RUMGNA_02001</name>
</gene>
<name>A7B373_MEDG7</name>
<dbReference type="EMBL" id="AAYG02000016">
    <property type="protein sequence ID" value="EDN77399.1"/>
    <property type="molecule type" value="Genomic_DNA"/>
</dbReference>
<comment type="caution">
    <text evidence="1">The sequence shown here is derived from an EMBL/GenBank/DDBJ whole genome shotgun (WGS) entry which is preliminary data.</text>
</comment>
<evidence type="ECO:0000313" key="1">
    <source>
        <dbReference type="EMBL" id="EDN77399.1"/>
    </source>
</evidence>
<reference evidence="1 2" key="1">
    <citation type="submission" date="2007-04" db="EMBL/GenBank/DDBJ databases">
        <authorList>
            <person name="Fulton L."/>
            <person name="Clifton S."/>
            <person name="Fulton B."/>
            <person name="Xu J."/>
            <person name="Minx P."/>
            <person name="Pepin K.H."/>
            <person name="Johnson M."/>
            <person name="Thiruvilangam P."/>
            <person name="Bhonagiri V."/>
            <person name="Nash W.E."/>
            <person name="Mardis E.R."/>
            <person name="Wilson R.K."/>
        </authorList>
    </citation>
    <scope>NUCLEOTIDE SEQUENCE [LARGE SCALE GENOMIC DNA]</scope>
    <source>
        <strain evidence="1 2">ATCC 29149</strain>
    </source>
</reference>